<evidence type="ECO:0000313" key="1">
    <source>
        <dbReference type="EMBL" id="KAI8426819.1"/>
    </source>
</evidence>
<sequence length="183" mass="21347">MNLTEEISPEWKPSPNICQCCLADGCYKDISSEYYFSGENEVYEEILKETLNIQLPHHDGVRRLICEDCITRLRGCQAFKQTILKSMATLNHYVRLQNDEIKIDTDMQLEEVKTEPLQLDVECGSQCADDYPDDASLDDDEILADIKLELTKMEDVQLENDHSKQLTRIKRRSRKELKRRMTL</sequence>
<gene>
    <name evidence="1" type="ORF">MSG28_014501</name>
</gene>
<organism evidence="1 2">
    <name type="scientific">Choristoneura fumiferana</name>
    <name type="common">Spruce budworm moth</name>
    <name type="synonym">Archips fumiferana</name>
    <dbReference type="NCBI Taxonomy" id="7141"/>
    <lineage>
        <taxon>Eukaryota</taxon>
        <taxon>Metazoa</taxon>
        <taxon>Ecdysozoa</taxon>
        <taxon>Arthropoda</taxon>
        <taxon>Hexapoda</taxon>
        <taxon>Insecta</taxon>
        <taxon>Pterygota</taxon>
        <taxon>Neoptera</taxon>
        <taxon>Endopterygota</taxon>
        <taxon>Lepidoptera</taxon>
        <taxon>Glossata</taxon>
        <taxon>Ditrysia</taxon>
        <taxon>Tortricoidea</taxon>
        <taxon>Tortricidae</taxon>
        <taxon>Tortricinae</taxon>
        <taxon>Choristoneura</taxon>
    </lineage>
</organism>
<evidence type="ECO:0000313" key="2">
    <source>
        <dbReference type="Proteomes" id="UP001064048"/>
    </source>
</evidence>
<dbReference type="Proteomes" id="UP001064048">
    <property type="component" value="Chromosome 26"/>
</dbReference>
<dbReference type="EMBL" id="CM046126">
    <property type="protein sequence ID" value="KAI8426819.1"/>
    <property type="molecule type" value="Genomic_DNA"/>
</dbReference>
<proteinExistence type="predicted"/>
<protein>
    <submittedName>
        <fullName evidence="1">Uncharacterized protein</fullName>
    </submittedName>
</protein>
<comment type="caution">
    <text evidence="1">The sequence shown here is derived from an EMBL/GenBank/DDBJ whole genome shotgun (WGS) entry which is preliminary data.</text>
</comment>
<accession>A0ACC0JRZ4</accession>
<reference evidence="1 2" key="1">
    <citation type="journal article" date="2022" name="Genome Biol. Evol.">
        <title>The Spruce Budworm Genome: Reconstructing the Evolutionary History of Antifreeze Proteins.</title>
        <authorList>
            <person name="Beliveau C."/>
            <person name="Gagne P."/>
            <person name="Picq S."/>
            <person name="Vernygora O."/>
            <person name="Keeling C.I."/>
            <person name="Pinkney K."/>
            <person name="Doucet D."/>
            <person name="Wen F."/>
            <person name="Johnston J.S."/>
            <person name="Maaroufi H."/>
            <person name="Boyle B."/>
            <person name="Laroche J."/>
            <person name="Dewar K."/>
            <person name="Juretic N."/>
            <person name="Blackburn G."/>
            <person name="Nisole A."/>
            <person name="Brunet B."/>
            <person name="Brandao M."/>
            <person name="Lumley L."/>
            <person name="Duan J."/>
            <person name="Quan G."/>
            <person name="Lucarotti C.J."/>
            <person name="Roe A.D."/>
            <person name="Sperling F.A.H."/>
            <person name="Levesque R.C."/>
            <person name="Cusson M."/>
        </authorList>
    </citation>
    <scope>NUCLEOTIDE SEQUENCE [LARGE SCALE GENOMIC DNA]</scope>
    <source>
        <strain evidence="1">Glfc:IPQL:Cfum</strain>
    </source>
</reference>
<keyword evidence="2" id="KW-1185">Reference proteome</keyword>
<name>A0ACC0JRZ4_CHOFU</name>